<evidence type="ECO:0000313" key="2">
    <source>
        <dbReference type="EMBL" id="NLS13537.1"/>
    </source>
</evidence>
<evidence type="ECO:0000313" key="3">
    <source>
        <dbReference type="Proteomes" id="UP000535589"/>
    </source>
</evidence>
<dbReference type="RefSeq" id="WP_168836632.1">
    <property type="nucleotide sequence ID" value="NZ_JABAIK010000010.1"/>
</dbReference>
<dbReference type="GO" id="GO:0016740">
    <property type="term" value="F:transferase activity"/>
    <property type="evidence" value="ECO:0007669"/>
    <property type="project" value="UniProtKB-KW"/>
</dbReference>
<organism evidence="2 3">
    <name type="scientific">Vibrio agarilyticus</name>
    <dbReference type="NCBI Taxonomy" id="2726741"/>
    <lineage>
        <taxon>Bacteria</taxon>
        <taxon>Pseudomonadati</taxon>
        <taxon>Pseudomonadota</taxon>
        <taxon>Gammaproteobacteria</taxon>
        <taxon>Vibrionales</taxon>
        <taxon>Vibrionaceae</taxon>
        <taxon>Vibrio</taxon>
    </lineage>
</organism>
<dbReference type="AlphaFoldDB" id="A0A7X8YHN4"/>
<dbReference type="InterPro" id="IPR007345">
    <property type="entry name" value="Polysacch_pyruvyl_Trfase"/>
</dbReference>
<gene>
    <name evidence="2" type="ORF">HGP28_11605</name>
</gene>
<dbReference type="EMBL" id="JABAIK010000010">
    <property type="protein sequence ID" value="NLS13537.1"/>
    <property type="molecule type" value="Genomic_DNA"/>
</dbReference>
<reference evidence="2 3" key="1">
    <citation type="submission" date="2020-04" db="EMBL/GenBank/DDBJ databases">
        <title>Vibrio sp. SM6, a novel species isolated from seawater.</title>
        <authorList>
            <person name="Wang X."/>
        </authorList>
    </citation>
    <scope>NUCLEOTIDE SEQUENCE [LARGE SCALE GENOMIC DNA]</scope>
    <source>
        <strain evidence="2 3">SM6</strain>
    </source>
</reference>
<accession>A0A7X8YHN4</accession>
<dbReference type="Proteomes" id="UP000535589">
    <property type="component" value="Unassembled WGS sequence"/>
</dbReference>
<proteinExistence type="predicted"/>
<sequence>MRVGILTFHDGFNYGGFAQAFAFQRKLELLGYETEIINYKRKEFALREYQVFLGTISPRVFTKNLLKIINFKKNQKSFKQTRWYANIKDINESYDHIFIGSDSVFNYSNPLIGFDSSYFGESLPSQKISSYAASFGPDKLEQGYPESLPDLLRNMDNIAVRDTNSKRFVEAFGVKCQEVLDPTFLYDFSNDLVVPKIKDYILVYSYIFEKDEIKEIKEYAIKQNLRIVSVGYRWEFADDNFDSIGPFEWLGYIKNAKLVVTGMYHGTLLSIQMNKDFVSLVTPYRKNKIFHILTKFGLEKRLYESRVDDTCKLREALNSGIDFDRVNRLVRDEVKGCEEYLLKCLEK</sequence>
<keyword evidence="3" id="KW-1185">Reference proteome</keyword>
<keyword evidence="2" id="KW-0808">Transferase</keyword>
<name>A0A7X8YHN4_9VIBR</name>
<dbReference type="Pfam" id="PF04230">
    <property type="entry name" value="PS_pyruv_trans"/>
    <property type="match status" value="1"/>
</dbReference>
<comment type="caution">
    <text evidence="2">The sequence shown here is derived from an EMBL/GenBank/DDBJ whole genome shotgun (WGS) entry which is preliminary data.</text>
</comment>
<feature type="domain" description="Polysaccharide pyruvyl transferase" evidence="1">
    <location>
        <begin position="13"/>
        <end position="280"/>
    </location>
</feature>
<evidence type="ECO:0000259" key="1">
    <source>
        <dbReference type="Pfam" id="PF04230"/>
    </source>
</evidence>
<protein>
    <submittedName>
        <fullName evidence="2">Polysaccharide pyruvyl transferase family protein</fullName>
    </submittedName>
</protein>